<dbReference type="RefSeq" id="WP_188927120.1">
    <property type="nucleotide sequence ID" value="NZ_BMQI01000081.1"/>
</dbReference>
<proteinExistence type="predicted"/>
<protein>
    <submittedName>
        <fullName evidence="1">Uncharacterized protein</fullName>
    </submittedName>
</protein>
<evidence type="ECO:0000313" key="2">
    <source>
        <dbReference type="Proteomes" id="UP001139408"/>
    </source>
</evidence>
<evidence type="ECO:0000313" key="1">
    <source>
        <dbReference type="EMBL" id="MCL1107688.1"/>
    </source>
</evidence>
<gene>
    <name evidence="1" type="ORF">L2749_21025</name>
</gene>
<dbReference type="Proteomes" id="UP001139408">
    <property type="component" value="Unassembled WGS sequence"/>
</dbReference>
<accession>A0A9X1Z8D5</accession>
<dbReference type="EMBL" id="JAKILJ010000079">
    <property type="protein sequence ID" value="MCL1107688.1"/>
    <property type="molecule type" value="Genomic_DNA"/>
</dbReference>
<dbReference type="AlphaFoldDB" id="A0A9X1Z8D5"/>
<name>A0A9X1Z8D5_9GAMM</name>
<sequence>MNTFKTTLTNLSEAFAKPLSQQQLDDVSLLIENSLNNKFQFGHEFYKIKDVIPTSLVDALAPYIDSGLEVNSDLIELEARYHESKFSFEFEMSHSLSGLVNLLIDKTSIAHIQIHEIYESDLFSVNHATQEINHEPSAEPSELHGIYCIIDLDNGQSFLTQMSADEAKQAMWANTNDRLNGVNPYTTNSKKLTFYKASCLRRGLKTISAFNNCGDLRLVSTLLNLHDRQFNKAKAVRKVMPLNNYKFRCCSKQPSSIDQIFKAEQGSVVIPFNQSVSKAPKATEEKKHTTELLSELPDEFYGAWESDTLGVGF</sequence>
<comment type="caution">
    <text evidence="1">The sequence shown here is derived from an EMBL/GenBank/DDBJ whole genome shotgun (WGS) entry which is preliminary data.</text>
</comment>
<keyword evidence="2" id="KW-1185">Reference proteome</keyword>
<reference evidence="1" key="1">
    <citation type="submission" date="2022-01" db="EMBL/GenBank/DDBJ databases">
        <title>Whole genome-based taxonomy of the Shewanellaceae.</title>
        <authorList>
            <person name="Martin-Rodriguez A.J."/>
        </authorList>
    </citation>
    <scope>NUCLEOTIDE SEQUENCE</scope>
    <source>
        <strain evidence="1">DSM 23803</strain>
    </source>
</reference>
<organism evidence="1 2">
    <name type="scientific">Shewanella algicola</name>
    <dbReference type="NCBI Taxonomy" id="640633"/>
    <lineage>
        <taxon>Bacteria</taxon>
        <taxon>Pseudomonadati</taxon>
        <taxon>Pseudomonadota</taxon>
        <taxon>Gammaproteobacteria</taxon>
        <taxon>Alteromonadales</taxon>
        <taxon>Shewanellaceae</taxon>
        <taxon>Shewanella</taxon>
    </lineage>
</organism>